<reference evidence="4" key="1">
    <citation type="submission" date="2018-12" db="EMBL/GenBank/DDBJ databases">
        <title>Complete genome sequence of Roseovarius sp. MME-070.</title>
        <authorList>
            <person name="Nam Y.-D."/>
            <person name="Kang J."/>
            <person name="Chung W.-H."/>
            <person name="Park Y.S."/>
        </authorList>
    </citation>
    <scope>NUCLEOTIDE SEQUENCE [LARGE SCALE GENOMIC DNA]</scope>
    <source>
        <strain evidence="4">MME-070</strain>
    </source>
</reference>
<dbReference type="Pfam" id="PF00487">
    <property type="entry name" value="FA_desaturase"/>
    <property type="match status" value="1"/>
</dbReference>
<feature type="domain" description="Fatty acid desaturase" evidence="2">
    <location>
        <begin position="39"/>
        <end position="276"/>
    </location>
</feature>
<dbReference type="Proteomes" id="UP000428330">
    <property type="component" value="Chromosome"/>
</dbReference>
<dbReference type="KEGG" id="rom:EI983_17625"/>
<evidence type="ECO:0000256" key="1">
    <source>
        <dbReference type="SAM" id="Phobius"/>
    </source>
</evidence>
<evidence type="ECO:0000313" key="3">
    <source>
        <dbReference type="EMBL" id="QGY00464.1"/>
    </source>
</evidence>
<feature type="transmembrane region" description="Helical" evidence="1">
    <location>
        <begin position="168"/>
        <end position="185"/>
    </location>
</feature>
<dbReference type="AlphaFoldDB" id="A0A6I6IWW6"/>
<accession>A0A6I6IWW6</accession>
<evidence type="ECO:0000259" key="2">
    <source>
        <dbReference type="Pfam" id="PF00487"/>
    </source>
</evidence>
<dbReference type="GO" id="GO:0006629">
    <property type="term" value="P:lipid metabolic process"/>
    <property type="evidence" value="ECO:0007669"/>
    <property type="project" value="InterPro"/>
</dbReference>
<dbReference type="OrthoDB" id="784276at2"/>
<feature type="transmembrane region" description="Helical" evidence="1">
    <location>
        <begin position="39"/>
        <end position="55"/>
    </location>
</feature>
<dbReference type="InterPro" id="IPR005804">
    <property type="entry name" value="FA_desaturase_dom"/>
</dbReference>
<dbReference type="EMBL" id="CP034348">
    <property type="protein sequence ID" value="QGY00464.1"/>
    <property type="molecule type" value="Genomic_DNA"/>
</dbReference>
<keyword evidence="1" id="KW-0812">Transmembrane</keyword>
<gene>
    <name evidence="3" type="ORF">EI983_17625</name>
</gene>
<protein>
    <submittedName>
        <fullName evidence="3">Fatty acid desaturase</fullName>
    </submittedName>
</protein>
<dbReference type="CDD" id="cd03509">
    <property type="entry name" value="DesA_FADS-like"/>
    <property type="match status" value="1"/>
</dbReference>
<feature type="transmembrane region" description="Helical" evidence="1">
    <location>
        <begin position="13"/>
        <end position="32"/>
    </location>
</feature>
<keyword evidence="4" id="KW-1185">Reference proteome</keyword>
<organism evidence="3 4">
    <name type="scientific">Roseovarius faecimaris</name>
    <dbReference type="NCBI Taxonomy" id="2494550"/>
    <lineage>
        <taxon>Bacteria</taxon>
        <taxon>Pseudomonadati</taxon>
        <taxon>Pseudomonadota</taxon>
        <taxon>Alphaproteobacteria</taxon>
        <taxon>Rhodobacterales</taxon>
        <taxon>Roseobacteraceae</taxon>
        <taxon>Roseovarius</taxon>
    </lineage>
</organism>
<name>A0A6I6IWW6_9RHOB</name>
<proteinExistence type="predicted"/>
<keyword evidence="1" id="KW-0472">Membrane</keyword>
<evidence type="ECO:0000313" key="4">
    <source>
        <dbReference type="Proteomes" id="UP000428330"/>
    </source>
</evidence>
<keyword evidence="1" id="KW-1133">Transmembrane helix</keyword>
<sequence length="332" mass="37730">MPSRSSLRPLVEWPTLGMVALCYGGLWAVLAWTDSLGTVLSVPLLAVFIALHSSLQHEVLHGHPFRSQALSEGLIFPAVGLFVPYLRFKDLHLKHHHDPDLTDPYDDPESNYMDPVAWARLPRWLRAVYRFNNLLLGRMVLGPGLSLWTLYVEDAAAIMRGEARVRQAYVLHVLGLVPVLVIVSLSAVPLWAYAVAAYLGFSLLKIRTFLEHRAHEKVPGRTVIIEDRGPLSWLFLNNNFHSVHHCHPGVPWYRLPAIFAERRAQFLERNRSYFYRSYGELFRQFFLRAKDPVPHPLMSDAPALEKIETVDMLGALDQSPRGVASNHRPKSV</sequence>